<sequence length="124" mass="13396">MDNGIRKTAHTGTVILRGGITMRALMFLLKLLLKIVAAPVILALTLFVWICAGLVYLSGLALGIISTLCALWGVFQLIVGPRHNGVIVLILAFLISPYGLPLAAIWLLGKVQDLKFAIQNKIYG</sequence>
<feature type="transmembrane region" description="Helical" evidence="1">
    <location>
        <begin position="31"/>
        <end position="50"/>
    </location>
</feature>
<evidence type="ECO:0000313" key="3">
    <source>
        <dbReference type="Proteomes" id="UP000005945"/>
    </source>
</evidence>
<feature type="transmembrane region" description="Helical" evidence="1">
    <location>
        <begin position="86"/>
        <end position="108"/>
    </location>
</feature>
<accession>A8SHP6</accession>
<keyword evidence="1" id="KW-1133">Transmembrane helix</keyword>
<proteinExistence type="predicted"/>
<keyword evidence="1" id="KW-0472">Membrane</keyword>
<organism evidence="2 3">
    <name type="scientific">Faecalibacterium prausnitzii M21/2</name>
    <dbReference type="NCBI Taxonomy" id="411485"/>
    <lineage>
        <taxon>Bacteria</taxon>
        <taxon>Bacillati</taxon>
        <taxon>Bacillota</taxon>
        <taxon>Clostridia</taxon>
        <taxon>Eubacteriales</taxon>
        <taxon>Oscillospiraceae</taxon>
        <taxon>Faecalibacterium</taxon>
    </lineage>
</organism>
<dbReference type="Proteomes" id="UP000005945">
    <property type="component" value="Unassembled WGS sequence"/>
</dbReference>
<gene>
    <name evidence="2" type="ORF">FAEPRAM212_03431</name>
</gene>
<comment type="caution">
    <text evidence="2">The sequence shown here is derived from an EMBL/GenBank/DDBJ whole genome shotgun (WGS) entry which is preliminary data.</text>
</comment>
<reference evidence="2 3" key="2">
    <citation type="submission" date="2007-09" db="EMBL/GenBank/DDBJ databases">
        <authorList>
            <person name="Fulton L."/>
            <person name="Clifton S."/>
            <person name="Fulton B."/>
            <person name="Xu J."/>
            <person name="Minx P."/>
            <person name="Pepin K.H."/>
            <person name="Johnson M."/>
            <person name="Thiruvilangam P."/>
            <person name="Bhonagiri V."/>
            <person name="Nash W.E."/>
            <person name="Mardis E.R."/>
            <person name="Wilson R.K."/>
        </authorList>
    </citation>
    <scope>NUCLEOTIDE SEQUENCE [LARGE SCALE GENOMIC DNA]</scope>
    <source>
        <strain evidence="2 3">M21/2</strain>
    </source>
</reference>
<dbReference type="EMBL" id="ABED02000029">
    <property type="protein sequence ID" value="EDP20634.1"/>
    <property type="molecule type" value="Genomic_DNA"/>
</dbReference>
<evidence type="ECO:0000313" key="2">
    <source>
        <dbReference type="EMBL" id="EDP20634.1"/>
    </source>
</evidence>
<keyword evidence="1" id="KW-0812">Transmembrane</keyword>
<protein>
    <submittedName>
        <fullName evidence="2">Uncharacterized protein</fullName>
    </submittedName>
</protein>
<reference evidence="2 3" key="1">
    <citation type="submission" date="2007-09" db="EMBL/GenBank/DDBJ databases">
        <title>Draft genome sequence of Faecalibacterium prausnitzii M21/2.</title>
        <authorList>
            <person name="Sudarsanam P."/>
            <person name="Ley R."/>
            <person name="Guruge J."/>
            <person name="Turnbaugh P.J."/>
            <person name="Mahowald M."/>
            <person name="Liep D."/>
            <person name="Gordon J."/>
        </authorList>
    </citation>
    <scope>NUCLEOTIDE SEQUENCE [LARGE SCALE GENOMIC DNA]</scope>
    <source>
        <strain evidence="2 3">M21/2</strain>
    </source>
</reference>
<feature type="transmembrane region" description="Helical" evidence="1">
    <location>
        <begin position="56"/>
        <end position="79"/>
    </location>
</feature>
<dbReference type="Pfam" id="PF18956">
    <property type="entry name" value="DUF5699"/>
    <property type="match status" value="1"/>
</dbReference>
<dbReference type="AlphaFoldDB" id="A8SHP6"/>
<evidence type="ECO:0000256" key="1">
    <source>
        <dbReference type="SAM" id="Phobius"/>
    </source>
</evidence>
<dbReference type="InterPro" id="IPR043753">
    <property type="entry name" value="DUF5699"/>
</dbReference>
<dbReference type="HOGENOM" id="CLU_150560_1_0_9"/>
<name>A8SHP6_9FIRM</name>